<dbReference type="SMART" id="SM01375">
    <property type="entry name" value="Dynein_light"/>
    <property type="match status" value="1"/>
</dbReference>
<dbReference type="EMBL" id="CAJPIZ010003177">
    <property type="protein sequence ID" value="CAG2106027.1"/>
    <property type="molecule type" value="Genomic_DNA"/>
</dbReference>
<accession>A0A7R9KMK4</accession>
<evidence type="ECO:0000256" key="1">
    <source>
        <dbReference type="ARBA" id="ARBA00022771"/>
    </source>
</evidence>
<reference evidence="5" key="1">
    <citation type="submission" date="2020-11" db="EMBL/GenBank/DDBJ databases">
        <authorList>
            <person name="Tran Van P."/>
        </authorList>
    </citation>
    <scope>NUCLEOTIDE SEQUENCE</scope>
</reference>
<dbReference type="Proteomes" id="UP000759131">
    <property type="component" value="Unassembled WGS sequence"/>
</dbReference>
<dbReference type="SUPFAM" id="SSF54648">
    <property type="entry name" value="DLC"/>
    <property type="match status" value="1"/>
</dbReference>
<evidence type="ECO:0000313" key="5">
    <source>
        <dbReference type="EMBL" id="CAD7625597.1"/>
    </source>
</evidence>
<dbReference type="GO" id="GO:0030286">
    <property type="term" value="C:dynein complex"/>
    <property type="evidence" value="ECO:0007669"/>
    <property type="project" value="InterPro"/>
</dbReference>
<evidence type="ECO:0000256" key="2">
    <source>
        <dbReference type="ARBA" id="ARBA00022833"/>
    </source>
</evidence>
<organism evidence="5">
    <name type="scientific">Medioppia subpectinata</name>
    <dbReference type="NCBI Taxonomy" id="1979941"/>
    <lineage>
        <taxon>Eukaryota</taxon>
        <taxon>Metazoa</taxon>
        <taxon>Ecdysozoa</taxon>
        <taxon>Arthropoda</taxon>
        <taxon>Chelicerata</taxon>
        <taxon>Arachnida</taxon>
        <taxon>Acari</taxon>
        <taxon>Acariformes</taxon>
        <taxon>Sarcoptiformes</taxon>
        <taxon>Oribatida</taxon>
        <taxon>Brachypylina</taxon>
        <taxon>Oppioidea</taxon>
        <taxon>Oppiidae</taxon>
        <taxon>Medioppia</taxon>
    </lineage>
</organism>
<dbReference type="Pfam" id="PF01221">
    <property type="entry name" value="Dynein_light"/>
    <property type="match status" value="1"/>
</dbReference>
<proteinExistence type="predicted"/>
<dbReference type="Gene3D" id="3.30.40.10">
    <property type="entry name" value="Zinc/RING finger domain, C3HC4 (zinc finger)"/>
    <property type="match status" value="1"/>
</dbReference>
<dbReference type="GO" id="GO:0008270">
    <property type="term" value="F:zinc ion binding"/>
    <property type="evidence" value="ECO:0007669"/>
    <property type="project" value="UniProtKB-KW"/>
</dbReference>
<feature type="non-terminal residue" evidence="5">
    <location>
        <position position="332"/>
    </location>
</feature>
<dbReference type="OrthoDB" id="6270329at2759"/>
<dbReference type="PANTHER" id="PTHR10131:SF94">
    <property type="entry name" value="TNF RECEPTOR-ASSOCIATED FACTOR 4"/>
    <property type="match status" value="1"/>
</dbReference>
<dbReference type="Pfam" id="PF13923">
    <property type="entry name" value="zf-C3HC4_2"/>
    <property type="match status" value="1"/>
</dbReference>
<keyword evidence="1 3" id="KW-0863">Zinc-finger</keyword>
<feature type="domain" description="RING-type" evidence="4">
    <location>
        <begin position="22"/>
        <end position="61"/>
    </location>
</feature>
<dbReference type="InterPro" id="IPR037177">
    <property type="entry name" value="DLC_sf"/>
</dbReference>
<evidence type="ECO:0000313" key="6">
    <source>
        <dbReference type="Proteomes" id="UP000759131"/>
    </source>
</evidence>
<name>A0A7R9KMK4_9ACAR</name>
<evidence type="ECO:0000256" key="3">
    <source>
        <dbReference type="PROSITE-ProRule" id="PRU00175"/>
    </source>
</evidence>
<dbReference type="PANTHER" id="PTHR10131">
    <property type="entry name" value="TNF RECEPTOR ASSOCIATED FACTOR"/>
    <property type="match status" value="1"/>
</dbReference>
<dbReference type="InterPro" id="IPR013083">
    <property type="entry name" value="Znf_RING/FYVE/PHD"/>
</dbReference>
<keyword evidence="2" id="KW-0862">Zinc</keyword>
<dbReference type="EMBL" id="OC857752">
    <property type="protein sequence ID" value="CAD7625597.1"/>
    <property type="molecule type" value="Genomic_DNA"/>
</dbReference>
<dbReference type="AlphaFoldDB" id="A0A7R9KMK4"/>
<dbReference type="SMART" id="SM00184">
    <property type="entry name" value="RING"/>
    <property type="match status" value="1"/>
</dbReference>
<dbReference type="InterPro" id="IPR001841">
    <property type="entry name" value="Znf_RING"/>
</dbReference>
<keyword evidence="1 3" id="KW-0479">Metal-binding</keyword>
<dbReference type="GO" id="GO:0007017">
    <property type="term" value="P:microtubule-based process"/>
    <property type="evidence" value="ECO:0007669"/>
    <property type="project" value="InterPro"/>
</dbReference>
<dbReference type="Gene3D" id="3.30.740.10">
    <property type="entry name" value="Protein Inhibitor Of Neuronal Nitric Oxide Synthase"/>
    <property type="match status" value="1"/>
</dbReference>
<evidence type="ECO:0000259" key="4">
    <source>
        <dbReference type="PROSITE" id="PS50089"/>
    </source>
</evidence>
<gene>
    <name evidence="5" type="ORF">OSB1V03_LOCUS6030</name>
</gene>
<dbReference type="InterPro" id="IPR001372">
    <property type="entry name" value="Dynein_light_chain_typ-1/2"/>
</dbReference>
<sequence length="332" mass="37946">MPGFSVERFPELSGEERDDYTCSICQEIFNTPVTTTCCRQLFCEDCITQWLRTNTTCPYDRKQLTRSGLSQPPRLVVNTLNRFKIQCDHWAKGCREVIKLELLPQHTVNCRYNKPKCVKCQLYQTPVHDCIAALLHENNELKKKLAGQLVVNEAITNMSKLNINAREYCPSGQRGQTSGAESLTAVKRKAGVEINAIERALQRVYDGVRNDLGAANCSRFGQSLNDRANITDHQLLVECRRHVSAPELLNDNMNPDMRDNTLAIIRDQLVKQNTLYNVCKYVAKQMDLEYGVSWHCVTDRGDSGLPYYTYDRSNLMLVKIARITLLLFRTKT</sequence>
<dbReference type="PROSITE" id="PS50089">
    <property type="entry name" value="ZF_RING_2"/>
    <property type="match status" value="1"/>
</dbReference>
<dbReference type="SUPFAM" id="SSF57850">
    <property type="entry name" value="RING/U-box"/>
    <property type="match status" value="1"/>
</dbReference>
<protein>
    <recommendedName>
        <fullName evidence="4">RING-type domain-containing protein</fullName>
    </recommendedName>
</protein>
<keyword evidence="6" id="KW-1185">Reference proteome</keyword>